<keyword evidence="3 9" id="KW-0418">Kinase</keyword>
<dbReference type="Pfam" id="PF02782">
    <property type="entry name" value="FGGY_C"/>
    <property type="match status" value="1"/>
</dbReference>
<dbReference type="GO" id="GO:0005737">
    <property type="term" value="C:cytoplasm"/>
    <property type="evidence" value="ECO:0007669"/>
    <property type="project" value="TreeGrafter"/>
</dbReference>
<dbReference type="InterPro" id="IPR043129">
    <property type="entry name" value="ATPase_NBD"/>
</dbReference>
<dbReference type="NCBIfam" id="NF003154">
    <property type="entry name" value="PRK04123.1"/>
    <property type="match status" value="1"/>
</dbReference>
<evidence type="ECO:0000313" key="9">
    <source>
        <dbReference type="EMBL" id="BBO23406.1"/>
    </source>
</evidence>
<feature type="domain" description="Carbohydrate kinase FGGY C-terminal" evidence="8">
    <location>
        <begin position="295"/>
        <end position="479"/>
    </location>
</feature>
<dbReference type="Pfam" id="PF00370">
    <property type="entry name" value="FGGY_N"/>
    <property type="match status" value="1"/>
</dbReference>
<evidence type="ECO:0000259" key="8">
    <source>
        <dbReference type="Pfam" id="PF02782"/>
    </source>
</evidence>
<evidence type="ECO:0000256" key="1">
    <source>
        <dbReference type="ARBA" id="ARBA00022679"/>
    </source>
</evidence>
<evidence type="ECO:0000313" key="10">
    <source>
        <dbReference type="Proteomes" id="UP000662873"/>
    </source>
</evidence>
<dbReference type="PIRSF" id="PIRSF000538">
    <property type="entry name" value="GlpK"/>
    <property type="match status" value="1"/>
</dbReference>
<dbReference type="GO" id="GO:0008741">
    <property type="term" value="F:ribulokinase activity"/>
    <property type="evidence" value="ECO:0007669"/>
    <property type="project" value="InterPro"/>
</dbReference>
<dbReference type="PANTHER" id="PTHR43435">
    <property type="entry name" value="RIBULOKINASE"/>
    <property type="match status" value="1"/>
</dbReference>
<dbReference type="GO" id="GO:0019569">
    <property type="term" value="P:L-arabinose catabolic process to D-xylulose 5-phosphate"/>
    <property type="evidence" value="ECO:0007669"/>
    <property type="project" value="InterPro"/>
</dbReference>
<dbReference type="CDD" id="cd07781">
    <property type="entry name" value="ASKHA_NBD_FGGY_L-RBK"/>
    <property type="match status" value="1"/>
</dbReference>
<evidence type="ECO:0000256" key="2">
    <source>
        <dbReference type="ARBA" id="ARBA00022741"/>
    </source>
</evidence>
<keyword evidence="6" id="KW-0119">Carbohydrate metabolism</keyword>
<dbReference type="InterPro" id="IPR000577">
    <property type="entry name" value="Carb_kinase_FGGY"/>
</dbReference>
<accession>A0A809S464</accession>
<evidence type="ECO:0000256" key="5">
    <source>
        <dbReference type="ARBA" id="ARBA00022935"/>
    </source>
</evidence>
<keyword evidence="1" id="KW-0808">Transferase</keyword>
<dbReference type="GO" id="GO:0005524">
    <property type="term" value="F:ATP binding"/>
    <property type="evidence" value="ECO:0007669"/>
    <property type="project" value="UniProtKB-KW"/>
</dbReference>
<gene>
    <name evidence="9" type="ORF">NPRO_10010</name>
</gene>
<dbReference type="EMBL" id="AP021858">
    <property type="protein sequence ID" value="BBO23406.1"/>
    <property type="molecule type" value="Genomic_DNA"/>
</dbReference>
<evidence type="ECO:0000256" key="6">
    <source>
        <dbReference type="ARBA" id="ARBA00023277"/>
    </source>
</evidence>
<dbReference type="AlphaFoldDB" id="A0A809S464"/>
<feature type="domain" description="Carbohydrate kinase FGGY N-terminal" evidence="7">
    <location>
        <begin position="4"/>
        <end position="285"/>
    </location>
</feature>
<dbReference type="SUPFAM" id="SSF53067">
    <property type="entry name" value="Actin-like ATPase domain"/>
    <property type="match status" value="2"/>
</dbReference>
<name>A0A809S464_9BACT</name>
<keyword evidence="2" id="KW-0547">Nucleotide-binding</keyword>
<keyword evidence="5" id="KW-0054">Arabinose catabolism</keyword>
<dbReference type="InterPro" id="IPR018484">
    <property type="entry name" value="FGGY_N"/>
</dbReference>
<protein>
    <submittedName>
        <fullName evidence="9">Ribulokinase</fullName>
    </submittedName>
</protein>
<keyword evidence="4" id="KW-0067">ATP-binding</keyword>
<sequence>MKQYALGVDYGTNSVRALLVDCLDGSEVGVGVVNFPSGESGVLLDPNDPHLARQDPADYLTSTPLAVRAAIDDAQGRDTGFAADQVVGIGIDTTASSPLPLDERCRPLALSERFRGDLAAQCWLWKDHTAHEEAEEISENARALGRPYLAKCGGAYSSEWFWAKALKCLRTAPTVFRAARTWAECQDFIPAWLCGIQDPAQIKRGICAAGHKAMFHESWGGLPDEEFLAGLDPALASIRPQLYQLTHTSDQVAGTLDPSIASQMGLPAGIPVAVGAIDAHLGGVGAGVKPGRLVKIMGTSTCDIMIGDASTPDILGVSGIVPGSVVPGFQGIEAGQAAVGDLFGWFASKVSGREHHELEAESTSLPAGGSGLLSLDWNNGSRNVLLDPRVSGLFVGQTLHTTAAEMYRSLLEATAFGARKIIERIAEYGVKIEEIVVCGGIAEKSPLTMQIYADVCKRPMKLSGSAQTCALGAAIMGSVVGGAHSDVPAAIEAMTRVQALQYVPNPASLAAYDRLYELYSDLHDAFGRTERTPDLHGLMKELIAIREQARAG</sequence>
<reference evidence="9" key="1">
    <citation type="journal article" name="DNA Res.">
        <title>The physiological potential of anammox bacteria as revealed by their core genome structure.</title>
        <authorList>
            <person name="Okubo T."/>
            <person name="Toyoda A."/>
            <person name="Fukuhara K."/>
            <person name="Uchiyama I."/>
            <person name="Harigaya Y."/>
            <person name="Kuroiwa M."/>
            <person name="Suzuki T."/>
            <person name="Murakami Y."/>
            <person name="Suwa Y."/>
            <person name="Takami H."/>
        </authorList>
    </citation>
    <scope>NUCLEOTIDE SEQUENCE</scope>
    <source>
        <strain evidence="9">317325-2</strain>
    </source>
</reference>
<dbReference type="GO" id="GO:0019150">
    <property type="term" value="F:D-ribulokinase activity"/>
    <property type="evidence" value="ECO:0007669"/>
    <property type="project" value="TreeGrafter"/>
</dbReference>
<organism evidence="9 10">
    <name type="scientific">Candidatus Nitrosymbiomonas proteolyticus</name>
    <dbReference type="NCBI Taxonomy" id="2608984"/>
    <lineage>
        <taxon>Bacteria</taxon>
        <taxon>Bacillati</taxon>
        <taxon>Armatimonadota</taxon>
        <taxon>Armatimonadota incertae sedis</taxon>
        <taxon>Candidatus Nitrosymbiomonas</taxon>
    </lineage>
</organism>
<dbReference type="InterPro" id="IPR018485">
    <property type="entry name" value="FGGY_C"/>
</dbReference>
<dbReference type="PANTHER" id="PTHR43435:SF4">
    <property type="entry name" value="FGGY CARBOHYDRATE KINASE DOMAIN-CONTAINING PROTEIN"/>
    <property type="match status" value="1"/>
</dbReference>
<dbReference type="Gene3D" id="3.30.420.40">
    <property type="match status" value="2"/>
</dbReference>
<evidence type="ECO:0000256" key="4">
    <source>
        <dbReference type="ARBA" id="ARBA00022840"/>
    </source>
</evidence>
<dbReference type="KEGG" id="npy:NPRO_10010"/>
<proteinExistence type="predicted"/>
<evidence type="ECO:0000259" key="7">
    <source>
        <dbReference type="Pfam" id="PF00370"/>
    </source>
</evidence>
<dbReference type="Proteomes" id="UP000662873">
    <property type="component" value="Chromosome"/>
</dbReference>
<dbReference type="InterPro" id="IPR005929">
    <property type="entry name" value="Ribulokinase"/>
</dbReference>
<evidence type="ECO:0000256" key="3">
    <source>
        <dbReference type="ARBA" id="ARBA00022777"/>
    </source>
</evidence>